<dbReference type="EMBL" id="FZNP01000022">
    <property type="protein sequence ID" value="SNS61558.1"/>
    <property type="molecule type" value="Genomic_DNA"/>
</dbReference>
<evidence type="ECO:0000259" key="3">
    <source>
        <dbReference type="Pfam" id="PF13354"/>
    </source>
</evidence>
<dbReference type="PANTHER" id="PTHR35333:SF3">
    <property type="entry name" value="BETA-LACTAMASE-TYPE TRANSPEPTIDASE FOLD CONTAINING PROTEIN"/>
    <property type="match status" value="1"/>
</dbReference>
<keyword evidence="5" id="KW-1185">Reference proteome</keyword>
<evidence type="ECO:0000313" key="5">
    <source>
        <dbReference type="Proteomes" id="UP000198420"/>
    </source>
</evidence>
<feature type="signal peptide" evidence="2">
    <location>
        <begin position="1"/>
        <end position="20"/>
    </location>
</feature>
<dbReference type="OrthoDB" id="3524371at2"/>
<dbReference type="GO" id="GO:0046677">
    <property type="term" value="P:response to antibiotic"/>
    <property type="evidence" value="ECO:0007669"/>
    <property type="project" value="InterPro"/>
</dbReference>
<feature type="domain" description="Beta-lactamase class A catalytic" evidence="3">
    <location>
        <begin position="125"/>
        <end position="252"/>
    </location>
</feature>
<protein>
    <submittedName>
        <fullName evidence="4">Beta-lactamase class A</fullName>
    </submittedName>
</protein>
<evidence type="ECO:0000256" key="2">
    <source>
        <dbReference type="SAM" id="SignalP"/>
    </source>
</evidence>
<proteinExistence type="predicted"/>
<dbReference type="InterPro" id="IPR000871">
    <property type="entry name" value="Beta-lactam_class-A"/>
</dbReference>
<feature type="compositionally biased region" description="Low complexity" evidence="1">
    <location>
        <begin position="36"/>
        <end position="51"/>
    </location>
</feature>
<dbReference type="InterPro" id="IPR045155">
    <property type="entry name" value="Beta-lactam_cat"/>
</dbReference>
<evidence type="ECO:0000256" key="1">
    <source>
        <dbReference type="SAM" id="MobiDB-lite"/>
    </source>
</evidence>
<dbReference type="Proteomes" id="UP000198420">
    <property type="component" value="Unassembled WGS sequence"/>
</dbReference>
<organism evidence="4 5">
    <name type="scientific">Actinomadura mexicana</name>
    <dbReference type="NCBI Taxonomy" id="134959"/>
    <lineage>
        <taxon>Bacteria</taxon>
        <taxon>Bacillati</taxon>
        <taxon>Actinomycetota</taxon>
        <taxon>Actinomycetes</taxon>
        <taxon>Streptosporangiales</taxon>
        <taxon>Thermomonosporaceae</taxon>
        <taxon>Actinomadura</taxon>
    </lineage>
</organism>
<dbReference type="Gene3D" id="3.40.710.10">
    <property type="entry name" value="DD-peptidase/beta-lactamase superfamily"/>
    <property type="match status" value="1"/>
</dbReference>
<keyword evidence="2" id="KW-0732">Signal</keyword>
<dbReference type="GO" id="GO:0008800">
    <property type="term" value="F:beta-lactamase activity"/>
    <property type="evidence" value="ECO:0007669"/>
    <property type="project" value="InterPro"/>
</dbReference>
<gene>
    <name evidence="4" type="ORF">SAMN06265355_12244</name>
</gene>
<sequence>MRRALLLAGAALVATAMVVAGSTAFVHEPPTVPTMTAETPAPRRQPTAPTFTRSQREELTRALRRYLDDRSGDLSISVREVSTGRSYSYGGSLRTATASIVKVDIVMALLLQAQHERRALTSTEKALADRAIKVSDNAAASELWRSIGGAGGLASANGELGLRDTEPGTGGSWGSTTTSAADQIRLLTALTSADGPLNSANRRYVRHLMGDVAPEQTWGVGAAGAGAEVKNGWLPRERHGGAWTVNSIGIVRAGDRTLLLAALSERGATLRDGVEAIEHACKTVAAAFARGSIET</sequence>
<dbReference type="PANTHER" id="PTHR35333">
    <property type="entry name" value="BETA-LACTAMASE"/>
    <property type="match status" value="1"/>
</dbReference>
<dbReference type="GO" id="GO:0030655">
    <property type="term" value="P:beta-lactam antibiotic catabolic process"/>
    <property type="evidence" value="ECO:0007669"/>
    <property type="project" value="InterPro"/>
</dbReference>
<feature type="chain" id="PRO_5039464774" evidence="2">
    <location>
        <begin position="21"/>
        <end position="295"/>
    </location>
</feature>
<dbReference type="SUPFAM" id="SSF56601">
    <property type="entry name" value="beta-lactamase/transpeptidase-like"/>
    <property type="match status" value="1"/>
</dbReference>
<accession>A0A239FYL1</accession>
<name>A0A239FYL1_9ACTN</name>
<feature type="region of interest" description="Disordered" evidence="1">
    <location>
        <begin position="30"/>
        <end position="51"/>
    </location>
</feature>
<dbReference type="InterPro" id="IPR012338">
    <property type="entry name" value="Beta-lactam/transpept-like"/>
</dbReference>
<dbReference type="Pfam" id="PF13354">
    <property type="entry name" value="Beta-lactamase2"/>
    <property type="match status" value="1"/>
</dbReference>
<evidence type="ECO:0000313" key="4">
    <source>
        <dbReference type="EMBL" id="SNS61558.1"/>
    </source>
</evidence>
<dbReference type="AlphaFoldDB" id="A0A239FYL1"/>
<dbReference type="RefSeq" id="WP_089316389.1">
    <property type="nucleotide sequence ID" value="NZ_FZNP01000022.1"/>
</dbReference>
<reference evidence="5" key="1">
    <citation type="submission" date="2017-06" db="EMBL/GenBank/DDBJ databases">
        <authorList>
            <person name="Varghese N."/>
            <person name="Submissions S."/>
        </authorList>
    </citation>
    <scope>NUCLEOTIDE SEQUENCE [LARGE SCALE GENOMIC DNA]</scope>
    <source>
        <strain evidence="5">DSM 44485</strain>
    </source>
</reference>